<dbReference type="Proteomes" id="UP000712527">
    <property type="component" value="Unassembled WGS sequence"/>
</dbReference>
<dbReference type="EMBL" id="JACSNQ010000007">
    <property type="protein sequence ID" value="MBM6774845.1"/>
    <property type="molecule type" value="Genomic_DNA"/>
</dbReference>
<dbReference type="RefSeq" id="WP_204793191.1">
    <property type="nucleotide sequence ID" value="NZ_JACSNQ010000007.1"/>
</dbReference>
<reference evidence="1 2" key="1">
    <citation type="journal article" date="2021" name="Sci. Rep.">
        <title>The distribution of antibiotic resistance genes in chicken gut microbiota commensals.</title>
        <authorList>
            <person name="Juricova H."/>
            <person name="Matiasovicova J."/>
            <person name="Kubasova T."/>
            <person name="Cejkova D."/>
            <person name="Rychlik I."/>
        </authorList>
    </citation>
    <scope>NUCLEOTIDE SEQUENCE [LARGE SCALE GENOMIC DNA]</scope>
    <source>
        <strain evidence="1 2">An794</strain>
    </source>
</reference>
<evidence type="ECO:0000313" key="2">
    <source>
        <dbReference type="Proteomes" id="UP000712527"/>
    </source>
</evidence>
<organism evidence="1 2">
    <name type="scientific">Olsenella profusa</name>
    <dbReference type="NCBI Taxonomy" id="138595"/>
    <lineage>
        <taxon>Bacteria</taxon>
        <taxon>Bacillati</taxon>
        <taxon>Actinomycetota</taxon>
        <taxon>Coriobacteriia</taxon>
        <taxon>Coriobacteriales</taxon>
        <taxon>Atopobiaceae</taxon>
        <taxon>Olsenella</taxon>
    </lineage>
</organism>
<evidence type="ECO:0000313" key="1">
    <source>
        <dbReference type="EMBL" id="MBM6774845.1"/>
    </source>
</evidence>
<protein>
    <submittedName>
        <fullName evidence="1">Uncharacterized protein</fullName>
    </submittedName>
</protein>
<proteinExistence type="predicted"/>
<gene>
    <name evidence="1" type="ORF">H9X80_04725</name>
</gene>
<comment type="caution">
    <text evidence="1">The sequence shown here is derived from an EMBL/GenBank/DDBJ whole genome shotgun (WGS) entry which is preliminary data.</text>
</comment>
<accession>A0ABS2F1L1</accession>
<keyword evidence="2" id="KW-1185">Reference proteome</keyword>
<name>A0ABS2F1L1_9ACTN</name>
<sequence length="86" mass="9655">MAERELEVTISATPPKYHPLTVSRIDDTSTLVFDHNMKRKQRDERKKLEATSTIDRSEGLSRAAISARATEAAPRYRASIIISANL</sequence>